<evidence type="ECO:0000256" key="2">
    <source>
        <dbReference type="ARBA" id="ARBA00003444"/>
    </source>
</evidence>
<accession>A0A2P4EUC4</accession>
<sequence length="330" mass="35994">MLEHGGRLREAARRFNRPVEQWLDLSTGISPFAWPIPALPQSIWQRLPETDDNLSGVAGDYYGAPAALPVAGSQAAIQALPLLRAPSRVGVLEPTYAEHADAWRRAGHAVRSVQLDDVADVLPQLDVLLAVNPNNPTAQLLTTEQLLKWHAELASRGGWLLVDEAFMDVTPEHSLASFTDREGLIVLRSLGKFFGLAGLRLGFVLAAPALLGQLEKALGPWAVSGPARAVGLAALLDASTQQLWRYRLKTASERLDALLIQAGLSGGAGCGLFQWRESERAERLYLNLAGQGVLVRLFPALNGLRFGLPHHQRDWERVEQALNTSMRAPQ</sequence>
<dbReference type="CDD" id="cd00609">
    <property type="entry name" value="AAT_like"/>
    <property type="match status" value="1"/>
</dbReference>
<dbReference type="GO" id="GO:0030170">
    <property type="term" value="F:pyridoxal phosphate binding"/>
    <property type="evidence" value="ECO:0007669"/>
    <property type="project" value="InterPro"/>
</dbReference>
<keyword evidence="12" id="KW-1185">Reference proteome</keyword>
<dbReference type="NCBIfam" id="TIGR01140">
    <property type="entry name" value="L_thr_O3P_dcar"/>
    <property type="match status" value="1"/>
</dbReference>
<evidence type="ECO:0000256" key="7">
    <source>
        <dbReference type="ARBA" id="ARBA00023239"/>
    </source>
</evidence>
<feature type="domain" description="Aminotransferase class I/classII large" evidence="10">
    <location>
        <begin position="66"/>
        <end position="295"/>
    </location>
</feature>
<dbReference type="OrthoDB" id="9799304at2"/>
<dbReference type="RefSeq" id="WP_104738678.1">
    <property type="nucleotide sequence ID" value="NZ_BMHR01000010.1"/>
</dbReference>
<evidence type="ECO:0000256" key="9">
    <source>
        <dbReference type="ARBA" id="ARBA00048531"/>
    </source>
</evidence>
<comment type="cofactor">
    <cofactor evidence="1">
        <name>pyridoxal 5'-phosphate</name>
        <dbReference type="ChEBI" id="CHEBI:597326"/>
    </cofactor>
</comment>
<dbReference type="InterPro" id="IPR015421">
    <property type="entry name" value="PyrdxlP-dep_Trfase_major"/>
</dbReference>
<dbReference type="PANTHER" id="PTHR42885:SF1">
    <property type="entry name" value="THREONINE-PHOSPHATE DECARBOXYLASE"/>
    <property type="match status" value="1"/>
</dbReference>
<dbReference type="UniPathway" id="UPA00148"/>
<reference evidence="11 12" key="1">
    <citation type="submission" date="2018-01" db="EMBL/GenBank/DDBJ databases">
        <title>Draft genome of the type strain Pseudomonas oceani DSM 100277 isolated from the deep water in Okinawa trough, northwestern Pacific Ocean.</title>
        <authorList>
            <person name="Gomila M."/>
            <person name="Mulet M."/>
            <person name="Garcia-Valdes E."/>
            <person name="Lalucat J."/>
        </authorList>
    </citation>
    <scope>NUCLEOTIDE SEQUENCE [LARGE SCALE GENOMIC DNA]</scope>
    <source>
        <strain evidence="11 12">DSM 100277</strain>
    </source>
</reference>
<proteinExistence type="predicted"/>
<dbReference type="Gene3D" id="3.40.640.10">
    <property type="entry name" value="Type I PLP-dependent aspartate aminotransferase-like (Major domain)"/>
    <property type="match status" value="1"/>
</dbReference>
<evidence type="ECO:0000313" key="11">
    <source>
        <dbReference type="EMBL" id="POB03057.1"/>
    </source>
</evidence>
<comment type="catalytic activity">
    <reaction evidence="9">
        <text>O-phospho-L-threonine + H(+) = (R)-1-aminopropan-2-yl phosphate + CO2</text>
        <dbReference type="Rhea" id="RHEA:11492"/>
        <dbReference type="ChEBI" id="CHEBI:15378"/>
        <dbReference type="ChEBI" id="CHEBI:16526"/>
        <dbReference type="ChEBI" id="CHEBI:58563"/>
        <dbReference type="ChEBI" id="CHEBI:58675"/>
        <dbReference type="EC" id="4.1.1.81"/>
    </reaction>
</comment>
<name>A0A2P4EUC4_9GAMM</name>
<dbReference type="Pfam" id="PF00155">
    <property type="entry name" value="Aminotran_1_2"/>
    <property type="match status" value="1"/>
</dbReference>
<keyword evidence="6" id="KW-0663">Pyridoxal phosphate</keyword>
<evidence type="ECO:0000313" key="12">
    <source>
        <dbReference type="Proteomes" id="UP000243451"/>
    </source>
</evidence>
<dbReference type="InterPro" id="IPR004839">
    <property type="entry name" value="Aminotransferase_I/II_large"/>
</dbReference>
<dbReference type="Gene3D" id="3.90.1150.10">
    <property type="entry name" value="Aspartate Aminotransferase, domain 1"/>
    <property type="match status" value="1"/>
</dbReference>
<dbReference type="Proteomes" id="UP000243451">
    <property type="component" value="Unassembled WGS sequence"/>
</dbReference>
<evidence type="ECO:0000256" key="5">
    <source>
        <dbReference type="ARBA" id="ARBA00022573"/>
    </source>
</evidence>
<dbReference type="InterPro" id="IPR015422">
    <property type="entry name" value="PyrdxlP-dep_Trfase_small"/>
</dbReference>
<evidence type="ECO:0000259" key="10">
    <source>
        <dbReference type="Pfam" id="PF00155"/>
    </source>
</evidence>
<dbReference type="PANTHER" id="PTHR42885">
    <property type="entry name" value="HISTIDINOL-PHOSPHATE AMINOTRANSFERASE-RELATED"/>
    <property type="match status" value="1"/>
</dbReference>
<organism evidence="11 12">
    <name type="scientific">Halopseudomonas oceani</name>
    <dbReference type="NCBI Taxonomy" id="1708783"/>
    <lineage>
        <taxon>Bacteria</taxon>
        <taxon>Pseudomonadati</taxon>
        <taxon>Pseudomonadota</taxon>
        <taxon>Gammaproteobacteria</taxon>
        <taxon>Pseudomonadales</taxon>
        <taxon>Pseudomonadaceae</taxon>
        <taxon>Halopseudomonas</taxon>
    </lineage>
</organism>
<dbReference type="InterPro" id="IPR005860">
    <property type="entry name" value="CobD"/>
</dbReference>
<evidence type="ECO:0000256" key="1">
    <source>
        <dbReference type="ARBA" id="ARBA00001933"/>
    </source>
</evidence>
<dbReference type="InterPro" id="IPR004838">
    <property type="entry name" value="NHTrfase_class1_PyrdxlP-BS"/>
</dbReference>
<evidence type="ECO:0000256" key="8">
    <source>
        <dbReference type="ARBA" id="ARBA00029996"/>
    </source>
</evidence>
<dbReference type="AlphaFoldDB" id="A0A2P4EUC4"/>
<dbReference type="GO" id="GO:0009236">
    <property type="term" value="P:cobalamin biosynthetic process"/>
    <property type="evidence" value="ECO:0007669"/>
    <property type="project" value="UniProtKB-UniPathway"/>
</dbReference>
<dbReference type="PROSITE" id="PS00105">
    <property type="entry name" value="AA_TRANSFER_CLASS_1"/>
    <property type="match status" value="1"/>
</dbReference>
<evidence type="ECO:0000256" key="6">
    <source>
        <dbReference type="ARBA" id="ARBA00022898"/>
    </source>
</evidence>
<protein>
    <recommendedName>
        <fullName evidence="4">threonine-phosphate decarboxylase</fullName>
        <ecNumber evidence="4">4.1.1.81</ecNumber>
    </recommendedName>
    <alternativeName>
        <fullName evidence="8">L-threonine-O-3-phosphate decarboxylase</fullName>
    </alternativeName>
</protein>
<comment type="pathway">
    <text evidence="3">Cofactor biosynthesis; adenosylcobalamin biosynthesis.</text>
</comment>
<dbReference type="SUPFAM" id="SSF53383">
    <property type="entry name" value="PLP-dependent transferases"/>
    <property type="match status" value="1"/>
</dbReference>
<dbReference type="EMBL" id="PPSK01000010">
    <property type="protein sequence ID" value="POB03057.1"/>
    <property type="molecule type" value="Genomic_DNA"/>
</dbReference>
<keyword evidence="5" id="KW-0169">Cobalamin biosynthesis</keyword>
<evidence type="ECO:0000256" key="3">
    <source>
        <dbReference type="ARBA" id="ARBA00004953"/>
    </source>
</evidence>
<comment type="caution">
    <text evidence="11">The sequence shown here is derived from an EMBL/GenBank/DDBJ whole genome shotgun (WGS) entry which is preliminary data.</text>
</comment>
<keyword evidence="7" id="KW-0456">Lyase</keyword>
<dbReference type="EC" id="4.1.1.81" evidence="4"/>
<evidence type="ECO:0000256" key="4">
    <source>
        <dbReference type="ARBA" id="ARBA00012285"/>
    </source>
</evidence>
<comment type="function">
    <text evidence="2">Decarboxylates L-threonine-O-3-phosphate to yield (R)-1-amino-2-propanol O-2-phosphate, the precursor for the linkage between the nucleotide loop and the corrin ring in cobalamin.</text>
</comment>
<dbReference type="GO" id="GO:0048472">
    <property type="term" value="F:threonine-phosphate decarboxylase activity"/>
    <property type="evidence" value="ECO:0007669"/>
    <property type="project" value="UniProtKB-EC"/>
</dbReference>
<gene>
    <name evidence="11" type="ORF">C1949_11890</name>
</gene>
<dbReference type="InterPro" id="IPR015424">
    <property type="entry name" value="PyrdxlP-dep_Trfase"/>
</dbReference>